<dbReference type="AlphaFoldDB" id="A0A8H7QX35"/>
<dbReference type="EMBL" id="JAEPRD010000085">
    <property type="protein sequence ID" value="KAG2200321.1"/>
    <property type="molecule type" value="Genomic_DNA"/>
</dbReference>
<reference evidence="2" key="1">
    <citation type="submission" date="2020-12" db="EMBL/GenBank/DDBJ databases">
        <title>Metabolic potential, ecology and presence of endohyphal bacteria is reflected in genomic diversity of Mucoromycotina.</title>
        <authorList>
            <person name="Muszewska A."/>
            <person name="Okrasinska A."/>
            <person name="Steczkiewicz K."/>
            <person name="Drgas O."/>
            <person name="Orlowska M."/>
            <person name="Perlinska-Lenart U."/>
            <person name="Aleksandrzak-Piekarczyk T."/>
            <person name="Szatraj K."/>
            <person name="Zielenkiewicz U."/>
            <person name="Pilsyk S."/>
            <person name="Malc E."/>
            <person name="Mieczkowski P."/>
            <person name="Kruszewska J.S."/>
            <person name="Biernat P."/>
            <person name="Pawlowska J."/>
        </authorList>
    </citation>
    <scope>NUCLEOTIDE SEQUENCE</scope>
    <source>
        <strain evidence="2">WA0000017839</strain>
    </source>
</reference>
<evidence type="ECO:0000256" key="1">
    <source>
        <dbReference type="SAM" id="MobiDB-lite"/>
    </source>
</evidence>
<evidence type="ECO:0000313" key="2">
    <source>
        <dbReference type="EMBL" id="KAG2200321.1"/>
    </source>
</evidence>
<protein>
    <submittedName>
        <fullName evidence="2">Uncharacterized protein</fullName>
    </submittedName>
</protein>
<feature type="compositionally biased region" description="Polar residues" evidence="1">
    <location>
        <begin position="70"/>
        <end position="79"/>
    </location>
</feature>
<dbReference type="Proteomes" id="UP000603453">
    <property type="component" value="Unassembled WGS sequence"/>
</dbReference>
<keyword evidence="3" id="KW-1185">Reference proteome</keyword>
<proteinExistence type="predicted"/>
<organism evidence="2 3">
    <name type="scientific">Mucor saturninus</name>
    <dbReference type="NCBI Taxonomy" id="64648"/>
    <lineage>
        <taxon>Eukaryota</taxon>
        <taxon>Fungi</taxon>
        <taxon>Fungi incertae sedis</taxon>
        <taxon>Mucoromycota</taxon>
        <taxon>Mucoromycotina</taxon>
        <taxon>Mucoromycetes</taxon>
        <taxon>Mucorales</taxon>
        <taxon>Mucorineae</taxon>
        <taxon>Mucoraceae</taxon>
        <taxon>Mucor</taxon>
    </lineage>
</organism>
<gene>
    <name evidence="2" type="ORF">INT47_000314</name>
</gene>
<name>A0A8H7QX35_9FUNG</name>
<feature type="region of interest" description="Disordered" evidence="1">
    <location>
        <begin position="64"/>
        <end position="96"/>
    </location>
</feature>
<evidence type="ECO:0000313" key="3">
    <source>
        <dbReference type="Proteomes" id="UP000603453"/>
    </source>
</evidence>
<sequence length="153" mass="16859">MELNLCLYCEKRVADDNMAFCSISCQSNEASKSYGPSIAFNNNKMQSPIIRTSSKGQMPYQMSYHRRPSLSYSTTTSTNDGRKKDSMHPTSLSSSLSTNRPPFFLMQSISTSSSFSSSLSDVSVFSTSCSCEDKAGNICPPYHITRTTHNIAS</sequence>
<accession>A0A8H7QX35</accession>
<comment type="caution">
    <text evidence="2">The sequence shown here is derived from an EMBL/GenBank/DDBJ whole genome shotgun (WGS) entry which is preliminary data.</text>
</comment>
<dbReference type="OrthoDB" id="2272123at2759"/>